<feature type="compositionally biased region" description="Low complexity" evidence="3">
    <location>
        <begin position="267"/>
        <end position="300"/>
    </location>
</feature>
<keyword evidence="2" id="KW-0234">DNA repair</keyword>
<dbReference type="PANTHER" id="PTHR41251">
    <property type="entry name" value="NON-HOMOLOGOUS END JOINING PROTEIN KU"/>
    <property type="match status" value="1"/>
</dbReference>
<dbReference type="PANTHER" id="PTHR41251:SF1">
    <property type="entry name" value="NON-HOMOLOGOUS END JOINING PROTEIN KU"/>
    <property type="match status" value="1"/>
</dbReference>
<proteinExistence type="inferred from homology"/>
<sequence>MPATRPIWKGQLRLSLVSIPVELFTAARSDAKPSFRQIHEPTGKPIHYEKVVAGVGPVDKDEIVKGFEYEKGDFVLLTDDEIDAVKLETRKTMELTQFVDADEIDPIYYDKSYFVVPTDELAEDAFRVIRDALRQTKKVGLGQLAMRGKEYLAVVKPSGKGLMLETLHYQDELRKADPYFSEISNKEAEPDLLEVATALIEKKTKEFNASAFTDHYQDALHDLIKRKMKNKGRKITADDDDEPARPSGSNVVDLMAALKQSLEGGSAKKPAAKASTARKPAAKTGTAKTTASRSKSSSTSTRKKAS</sequence>
<dbReference type="Proteomes" id="UP000602124">
    <property type="component" value="Unassembled WGS sequence"/>
</dbReference>
<gene>
    <name evidence="2" type="primary">ku</name>
    <name evidence="5" type="ORF">JEQ47_09785</name>
</gene>
<reference evidence="5" key="1">
    <citation type="submission" date="2020-12" db="EMBL/GenBank/DDBJ databases">
        <title>Devosia sp. MSA67 isolated from Mo River.</title>
        <authorList>
            <person name="Ma F."/>
            <person name="Zi Z."/>
        </authorList>
    </citation>
    <scope>NUCLEOTIDE SEQUENCE</scope>
    <source>
        <strain evidence="5">MSA67</strain>
    </source>
</reference>
<dbReference type="Gene3D" id="2.40.290.10">
    <property type="match status" value="1"/>
</dbReference>
<comment type="function">
    <text evidence="2">With LigD forms a non-homologous end joining (NHEJ) DNA repair enzyme, which repairs dsDNA breaks with reduced fidelity. Binds linear dsDNA with 5'- and 3'- overhangs but not closed circular dsDNA nor ssDNA. Recruits and stimulates the ligase activity of LigD.</text>
</comment>
<keyword evidence="2" id="KW-0233">DNA recombination</keyword>
<evidence type="ECO:0000313" key="6">
    <source>
        <dbReference type="Proteomes" id="UP000602124"/>
    </source>
</evidence>
<dbReference type="HAMAP" id="MF_01875">
    <property type="entry name" value="Prokaryotic_Ku"/>
    <property type="match status" value="1"/>
</dbReference>
<evidence type="ECO:0000259" key="4">
    <source>
        <dbReference type="SMART" id="SM00559"/>
    </source>
</evidence>
<keyword evidence="6" id="KW-1185">Reference proteome</keyword>
<organism evidence="5 6">
    <name type="scientific">Devosia sediminis</name>
    <dbReference type="NCBI Taxonomy" id="2798801"/>
    <lineage>
        <taxon>Bacteria</taxon>
        <taxon>Pseudomonadati</taxon>
        <taxon>Pseudomonadota</taxon>
        <taxon>Alphaproteobacteria</taxon>
        <taxon>Hyphomicrobiales</taxon>
        <taxon>Devosiaceae</taxon>
        <taxon>Devosia</taxon>
    </lineage>
</organism>
<protein>
    <recommendedName>
        <fullName evidence="2">Non-homologous end joining protein Ku</fullName>
    </recommendedName>
</protein>
<keyword evidence="2" id="KW-0227">DNA damage</keyword>
<name>A0A934IYD7_9HYPH</name>
<feature type="domain" description="Ku" evidence="4">
    <location>
        <begin position="55"/>
        <end position="184"/>
    </location>
</feature>
<dbReference type="SMART" id="SM00559">
    <property type="entry name" value="Ku78"/>
    <property type="match status" value="1"/>
</dbReference>
<dbReference type="GO" id="GO:0006303">
    <property type="term" value="P:double-strand break repair via nonhomologous end joining"/>
    <property type="evidence" value="ECO:0007669"/>
    <property type="project" value="UniProtKB-UniRule"/>
</dbReference>
<accession>A0A934IYD7</accession>
<dbReference type="RefSeq" id="WP_198876218.1">
    <property type="nucleotide sequence ID" value="NZ_JAEKMH010000002.1"/>
</dbReference>
<dbReference type="GO" id="GO:0003690">
    <property type="term" value="F:double-stranded DNA binding"/>
    <property type="evidence" value="ECO:0007669"/>
    <property type="project" value="UniProtKB-UniRule"/>
</dbReference>
<dbReference type="PIRSF" id="PIRSF006493">
    <property type="entry name" value="Prok_Ku"/>
    <property type="match status" value="1"/>
</dbReference>
<evidence type="ECO:0000256" key="3">
    <source>
        <dbReference type="SAM" id="MobiDB-lite"/>
    </source>
</evidence>
<comment type="subunit">
    <text evidence="2">Homodimer. Interacts with LigD.</text>
</comment>
<dbReference type="SUPFAM" id="SSF100939">
    <property type="entry name" value="SPOC domain-like"/>
    <property type="match status" value="1"/>
</dbReference>
<dbReference type="NCBIfam" id="TIGR02772">
    <property type="entry name" value="Ku_bact"/>
    <property type="match status" value="1"/>
</dbReference>
<dbReference type="InterPro" id="IPR016194">
    <property type="entry name" value="SPOC-like_C_dom_sf"/>
</dbReference>
<dbReference type="InterPro" id="IPR009187">
    <property type="entry name" value="Prok_Ku"/>
</dbReference>
<dbReference type="Pfam" id="PF02735">
    <property type="entry name" value="Ku"/>
    <property type="match status" value="1"/>
</dbReference>
<evidence type="ECO:0000256" key="2">
    <source>
        <dbReference type="HAMAP-Rule" id="MF_01875"/>
    </source>
</evidence>
<dbReference type="EMBL" id="JAEKMH010000002">
    <property type="protein sequence ID" value="MBJ3785008.1"/>
    <property type="molecule type" value="Genomic_DNA"/>
</dbReference>
<comment type="caution">
    <text evidence="5">The sequence shown here is derived from an EMBL/GenBank/DDBJ whole genome shotgun (WGS) entry which is preliminary data.</text>
</comment>
<evidence type="ECO:0000256" key="1">
    <source>
        <dbReference type="ARBA" id="ARBA00023125"/>
    </source>
</evidence>
<feature type="region of interest" description="Disordered" evidence="3">
    <location>
        <begin position="233"/>
        <end position="306"/>
    </location>
</feature>
<keyword evidence="1 2" id="KW-0238">DNA-binding</keyword>
<dbReference type="AlphaFoldDB" id="A0A934IYD7"/>
<dbReference type="CDD" id="cd00789">
    <property type="entry name" value="KU_like"/>
    <property type="match status" value="1"/>
</dbReference>
<comment type="similarity">
    <text evidence="2">Belongs to the prokaryotic Ku family.</text>
</comment>
<evidence type="ECO:0000313" key="5">
    <source>
        <dbReference type="EMBL" id="MBJ3785008.1"/>
    </source>
</evidence>
<dbReference type="GO" id="GO:0006310">
    <property type="term" value="P:DNA recombination"/>
    <property type="evidence" value="ECO:0007669"/>
    <property type="project" value="UniProtKB-KW"/>
</dbReference>
<dbReference type="InterPro" id="IPR006164">
    <property type="entry name" value="DNA_bd_Ku70/Ku80"/>
</dbReference>